<dbReference type="GO" id="GO:0035597">
    <property type="term" value="F:tRNA-2-methylthio-N(6)-dimethylallyladenosine(37) synthase activity"/>
    <property type="evidence" value="ECO:0007669"/>
    <property type="project" value="UniProtKB-EC"/>
</dbReference>
<evidence type="ECO:0000256" key="13">
    <source>
        <dbReference type="HAMAP-Rule" id="MF_01864"/>
    </source>
</evidence>
<dbReference type="InterPro" id="IPR013848">
    <property type="entry name" value="Methylthiotransferase_N"/>
</dbReference>
<dbReference type="Gene3D" id="3.80.30.20">
    <property type="entry name" value="tm_1862 like domain"/>
    <property type="match status" value="1"/>
</dbReference>
<dbReference type="PANTHER" id="PTHR43020">
    <property type="entry name" value="CDK5 REGULATORY SUBUNIT-ASSOCIATED PROTEIN 1"/>
    <property type="match status" value="1"/>
</dbReference>
<reference evidence="17 18" key="1">
    <citation type="submission" date="2008-09" db="EMBL/GenBank/DDBJ databases">
        <authorList>
            <person name="Fulton L."/>
            <person name="Clifton S."/>
            <person name="Fulton B."/>
            <person name="Xu J."/>
            <person name="Minx P."/>
            <person name="Pepin K.H."/>
            <person name="Johnson M."/>
            <person name="Thiruvilangam P."/>
            <person name="Bhonagiri V."/>
            <person name="Nash W.E."/>
            <person name="Mardis E.R."/>
            <person name="Wilson R.K."/>
        </authorList>
    </citation>
    <scope>NUCLEOTIDE SEQUENCE [LARGE SCALE GENOMIC DNA]</scope>
    <source>
        <strain evidence="17 18">DSM 7454</strain>
    </source>
</reference>
<sequence>MQLKINEKYKDYFKGKKYNITTFGCQMNEHDSERISYILEDLGYTLTDDRNEADFILFNTCLVRENAELKLYGQVSSLKKLKEENPEKIIAVSGCMMQTSVAREVIEKKHKEVDIIFGTKNINSLPDLLFKYLEAGERVIDVSEDNVKDDYVNYNSKNNFQAYVNIMTGCDNFCSYCIVPQSRGREESRRPSHIIEEIENLVNNGYKEITLLGQNVNSYGNKSDFNVTFPELLERCAQIEGLERLRFTTSHPKDLSDDLIRVIKENDNICNYFHLPMQSGSDKVLKDMNRKYNKEQYLEKARKLREEIPNIAISTDIIVGYPTETEEDFQETLDVCRKVGFDTAFTFKYSPRPKTKAAKLETIDEKIVQDRFDRLLDTLYPVFNEKNKEYVGKVVDVLLESESKNNKNVLTGRTDTFKLVHVEADKKLIGQIVKVKITDNTSFTISGHLV</sequence>
<dbReference type="Gene3D" id="3.40.50.12160">
    <property type="entry name" value="Methylthiotransferase, N-terminal domain"/>
    <property type="match status" value="1"/>
</dbReference>
<keyword evidence="3 13" id="KW-0808">Transferase</keyword>
<dbReference type="PROSITE" id="PS51449">
    <property type="entry name" value="MTTASE_N"/>
    <property type="match status" value="1"/>
</dbReference>
<dbReference type="GO" id="GO:0005829">
    <property type="term" value="C:cytosol"/>
    <property type="evidence" value="ECO:0007669"/>
    <property type="project" value="TreeGrafter"/>
</dbReference>
<dbReference type="Proteomes" id="UP000005451">
    <property type="component" value="Unassembled WGS sequence"/>
</dbReference>
<dbReference type="InterPro" id="IPR023404">
    <property type="entry name" value="rSAM_horseshoe"/>
</dbReference>
<dbReference type="EC" id="2.8.4.3" evidence="8 13"/>
<feature type="binding site" evidence="13">
    <location>
        <position position="170"/>
    </location>
    <ligand>
        <name>[4Fe-4S] cluster</name>
        <dbReference type="ChEBI" id="CHEBI:49883"/>
        <label>2</label>
        <note>4Fe-4S-S-AdoMet</note>
    </ligand>
</feature>
<dbReference type="Pfam" id="PF04055">
    <property type="entry name" value="Radical_SAM"/>
    <property type="match status" value="1"/>
</dbReference>
<accession>B6W7T0</accession>
<dbReference type="InterPro" id="IPR006638">
    <property type="entry name" value="Elp3/MiaA/NifB-like_rSAM"/>
</dbReference>
<dbReference type="FunFam" id="3.40.50.12160:FF:000003">
    <property type="entry name" value="CDK5 regulatory subunit-associated protein 1"/>
    <property type="match status" value="1"/>
</dbReference>
<comment type="subcellular location">
    <subcellularLocation>
        <location evidence="13">Cytoplasm</location>
    </subcellularLocation>
</comment>
<protein>
    <recommendedName>
        <fullName evidence="10 13">tRNA-2-methylthio-N(6)-dimethylallyladenosine synthase</fullName>
        <ecNumber evidence="8 13">2.8.4.3</ecNumber>
    </recommendedName>
    <alternativeName>
        <fullName evidence="12 13">(Dimethylallyl)adenosine tRNA methylthiotransferase MiaB</fullName>
    </alternativeName>
    <alternativeName>
        <fullName evidence="11 13">tRNA-i(6)A37 methylthiotransferase</fullName>
    </alternativeName>
</protein>
<evidence type="ECO:0000256" key="3">
    <source>
        <dbReference type="ARBA" id="ARBA00022679"/>
    </source>
</evidence>
<dbReference type="InterPro" id="IPR058240">
    <property type="entry name" value="rSAM_sf"/>
</dbReference>
<comment type="catalytic activity">
    <reaction evidence="9 13">
        <text>N(6)-dimethylallyladenosine(37) in tRNA + (sulfur carrier)-SH + AH2 + 2 S-adenosyl-L-methionine = 2-methylsulfanyl-N(6)-dimethylallyladenosine(37) in tRNA + (sulfur carrier)-H + 5'-deoxyadenosine + L-methionine + A + S-adenosyl-L-homocysteine + 2 H(+)</text>
        <dbReference type="Rhea" id="RHEA:37067"/>
        <dbReference type="Rhea" id="RHEA-COMP:10375"/>
        <dbReference type="Rhea" id="RHEA-COMP:10376"/>
        <dbReference type="Rhea" id="RHEA-COMP:14737"/>
        <dbReference type="Rhea" id="RHEA-COMP:14739"/>
        <dbReference type="ChEBI" id="CHEBI:13193"/>
        <dbReference type="ChEBI" id="CHEBI:15378"/>
        <dbReference type="ChEBI" id="CHEBI:17319"/>
        <dbReference type="ChEBI" id="CHEBI:17499"/>
        <dbReference type="ChEBI" id="CHEBI:29917"/>
        <dbReference type="ChEBI" id="CHEBI:57844"/>
        <dbReference type="ChEBI" id="CHEBI:57856"/>
        <dbReference type="ChEBI" id="CHEBI:59789"/>
        <dbReference type="ChEBI" id="CHEBI:64428"/>
        <dbReference type="ChEBI" id="CHEBI:74415"/>
        <dbReference type="ChEBI" id="CHEBI:74417"/>
        <dbReference type="EC" id="2.8.4.3"/>
    </reaction>
</comment>
<feature type="binding site" evidence="13">
    <location>
        <position position="61"/>
    </location>
    <ligand>
        <name>[4Fe-4S] cluster</name>
        <dbReference type="ChEBI" id="CHEBI:49883"/>
        <label>1</label>
    </ligand>
</feature>
<proteinExistence type="inferred from homology"/>
<dbReference type="EMBL" id="ABXA01000019">
    <property type="protein sequence ID" value="EEB36329.1"/>
    <property type="molecule type" value="Genomic_DNA"/>
</dbReference>
<reference evidence="17 18" key="2">
    <citation type="submission" date="2008-10" db="EMBL/GenBank/DDBJ databases">
        <title>Draft genome sequence of Anaerococcus hydrogenalis (DSM 7454).</title>
        <authorList>
            <person name="Sudarsanam P."/>
            <person name="Ley R."/>
            <person name="Guruge J."/>
            <person name="Turnbaugh P.J."/>
            <person name="Mahowald M."/>
            <person name="Liep D."/>
            <person name="Gordon J."/>
        </authorList>
    </citation>
    <scope>NUCLEOTIDE SEQUENCE [LARGE SCALE GENOMIC DNA]</scope>
    <source>
        <strain evidence="17 18">DSM 7454</strain>
    </source>
</reference>
<keyword evidence="7 13" id="KW-0411">Iron-sulfur</keyword>
<dbReference type="NCBIfam" id="TIGR01574">
    <property type="entry name" value="miaB-methiolase"/>
    <property type="match status" value="1"/>
</dbReference>
<evidence type="ECO:0000259" key="14">
    <source>
        <dbReference type="PROSITE" id="PS50926"/>
    </source>
</evidence>
<evidence type="ECO:0000313" key="18">
    <source>
        <dbReference type="Proteomes" id="UP000005451"/>
    </source>
</evidence>
<dbReference type="FunFam" id="3.80.30.20:FF:000001">
    <property type="entry name" value="tRNA-2-methylthio-N(6)-dimethylallyladenosine synthase 2"/>
    <property type="match status" value="1"/>
</dbReference>
<dbReference type="SFLD" id="SFLDG01082">
    <property type="entry name" value="B12-binding_domain_containing"/>
    <property type="match status" value="1"/>
</dbReference>
<dbReference type="HAMAP" id="MF_01864">
    <property type="entry name" value="tRNA_metthiotr_MiaB"/>
    <property type="match status" value="1"/>
</dbReference>
<keyword evidence="6 13" id="KW-0408">Iron</keyword>
<name>B6W7T0_9FIRM</name>
<evidence type="ECO:0000256" key="8">
    <source>
        <dbReference type="ARBA" id="ARBA00033765"/>
    </source>
</evidence>
<keyword evidence="2 13" id="KW-0004">4Fe-4S</keyword>
<dbReference type="CDD" id="cd01335">
    <property type="entry name" value="Radical_SAM"/>
    <property type="match status" value="1"/>
</dbReference>
<dbReference type="Pfam" id="PF00919">
    <property type="entry name" value="UPF0004"/>
    <property type="match status" value="1"/>
</dbReference>
<dbReference type="SUPFAM" id="SSF102114">
    <property type="entry name" value="Radical SAM enzymes"/>
    <property type="match status" value="1"/>
</dbReference>
<evidence type="ECO:0000256" key="2">
    <source>
        <dbReference type="ARBA" id="ARBA00022485"/>
    </source>
</evidence>
<keyword evidence="13" id="KW-0963">Cytoplasm</keyword>
<feature type="domain" description="MTTase N-terminal" evidence="15">
    <location>
        <begin position="16"/>
        <end position="134"/>
    </location>
</feature>
<dbReference type="GO" id="GO:0046872">
    <property type="term" value="F:metal ion binding"/>
    <property type="evidence" value="ECO:0007669"/>
    <property type="project" value="UniProtKB-KW"/>
</dbReference>
<feature type="binding site" evidence="13">
    <location>
        <position position="95"/>
    </location>
    <ligand>
        <name>[4Fe-4S] cluster</name>
        <dbReference type="ChEBI" id="CHEBI:49883"/>
        <label>1</label>
    </ligand>
</feature>
<gene>
    <name evidence="13 17" type="primary">miaB</name>
    <name evidence="17" type="ORF">ANHYDRO_00629</name>
</gene>
<dbReference type="InterPro" id="IPR020612">
    <property type="entry name" value="Methylthiotransferase_CS"/>
</dbReference>
<evidence type="ECO:0000256" key="7">
    <source>
        <dbReference type="ARBA" id="ARBA00023014"/>
    </source>
</evidence>
<comment type="cofactor">
    <cofactor evidence="13">
        <name>[4Fe-4S] cluster</name>
        <dbReference type="ChEBI" id="CHEBI:49883"/>
    </cofactor>
    <text evidence="13">Binds 2 [4Fe-4S] clusters. One cluster is coordinated with 3 cysteines and an exchangeable S-adenosyl-L-methionine.</text>
</comment>
<dbReference type="SFLD" id="SFLDF00273">
    <property type="entry name" value="(dimethylallyl)adenosine_tRNA"/>
    <property type="match status" value="1"/>
</dbReference>
<organism evidence="17 18">
    <name type="scientific">Anaerococcus hydrogenalis DSM 7454</name>
    <dbReference type="NCBI Taxonomy" id="561177"/>
    <lineage>
        <taxon>Bacteria</taxon>
        <taxon>Bacillati</taxon>
        <taxon>Bacillota</taxon>
        <taxon>Tissierellia</taxon>
        <taxon>Tissierellales</taxon>
        <taxon>Peptoniphilaceae</taxon>
        <taxon>Anaerococcus</taxon>
    </lineage>
</organism>
<dbReference type="PANTHER" id="PTHR43020:SF2">
    <property type="entry name" value="MITOCHONDRIAL TRNA METHYLTHIOTRANSFERASE CDK5RAP1"/>
    <property type="match status" value="1"/>
</dbReference>
<feature type="binding site" evidence="13">
    <location>
        <position position="174"/>
    </location>
    <ligand>
        <name>[4Fe-4S] cluster</name>
        <dbReference type="ChEBI" id="CHEBI:49883"/>
        <label>2</label>
        <note>4Fe-4S-S-AdoMet</note>
    </ligand>
</feature>
<dbReference type="InterPro" id="IPR038135">
    <property type="entry name" value="Methylthiotransferase_N_sf"/>
</dbReference>
<comment type="subunit">
    <text evidence="13">Monomer.</text>
</comment>
<evidence type="ECO:0000256" key="1">
    <source>
        <dbReference type="ARBA" id="ARBA00003234"/>
    </source>
</evidence>
<feature type="domain" description="Radical SAM core" evidence="16">
    <location>
        <begin position="156"/>
        <end position="386"/>
    </location>
</feature>
<dbReference type="GO" id="GO:0051539">
    <property type="term" value="F:4 iron, 4 sulfur cluster binding"/>
    <property type="evidence" value="ECO:0007669"/>
    <property type="project" value="UniProtKB-UniRule"/>
</dbReference>
<keyword evidence="13" id="KW-0819">tRNA processing</keyword>
<dbReference type="SMART" id="SM00729">
    <property type="entry name" value="Elp3"/>
    <property type="match status" value="1"/>
</dbReference>
<dbReference type="PROSITE" id="PS01278">
    <property type="entry name" value="MTTASE_RADICAL"/>
    <property type="match status" value="1"/>
</dbReference>
<evidence type="ECO:0000313" key="17">
    <source>
        <dbReference type="EMBL" id="EEB36329.1"/>
    </source>
</evidence>
<feature type="binding site" evidence="13">
    <location>
        <position position="177"/>
    </location>
    <ligand>
        <name>[4Fe-4S] cluster</name>
        <dbReference type="ChEBI" id="CHEBI:49883"/>
        <label>2</label>
        <note>4Fe-4S-S-AdoMet</note>
    </ligand>
</feature>
<comment type="caution">
    <text evidence="17">The sequence shown here is derived from an EMBL/GenBank/DDBJ whole genome shotgun (WGS) entry which is preliminary data.</text>
</comment>
<dbReference type="PROSITE" id="PS50926">
    <property type="entry name" value="TRAM"/>
    <property type="match status" value="1"/>
</dbReference>
<evidence type="ECO:0000256" key="4">
    <source>
        <dbReference type="ARBA" id="ARBA00022691"/>
    </source>
</evidence>
<dbReference type="InterPro" id="IPR006463">
    <property type="entry name" value="MiaB_methiolase"/>
</dbReference>
<feature type="domain" description="TRAM" evidence="14">
    <location>
        <begin position="388"/>
        <end position="450"/>
    </location>
</feature>
<dbReference type="STRING" id="561177.ANHYDRO_00629"/>
<evidence type="ECO:0000259" key="16">
    <source>
        <dbReference type="PROSITE" id="PS51918"/>
    </source>
</evidence>
<comment type="similarity">
    <text evidence="13">Belongs to the methylthiotransferase family. MiaB subfamily.</text>
</comment>
<evidence type="ECO:0000256" key="11">
    <source>
        <dbReference type="ARBA" id="ARBA00080698"/>
    </source>
</evidence>
<dbReference type="InterPro" id="IPR007197">
    <property type="entry name" value="rSAM"/>
</dbReference>
<keyword evidence="5 13" id="KW-0479">Metal-binding</keyword>
<evidence type="ECO:0000256" key="6">
    <source>
        <dbReference type="ARBA" id="ARBA00023004"/>
    </source>
</evidence>
<keyword evidence="4 13" id="KW-0949">S-adenosyl-L-methionine</keyword>
<evidence type="ECO:0000256" key="10">
    <source>
        <dbReference type="ARBA" id="ARBA00068570"/>
    </source>
</evidence>
<dbReference type="eggNOG" id="COG0621">
    <property type="taxonomic scope" value="Bacteria"/>
</dbReference>
<dbReference type="RefSeq" id="WP_004813197.1">
    <property type="nucleotide sequence ID" value="NZ_ABXA01000019.1"/>
</dbReference>
<dbReference type="SFLD" id="SFLDG01061">
    <property type="entry name" value="methylthiotransferase"/>
    <property type="match status" value="1"/>
</dbReference>
<dbReference type="Pfam" id="PF01938">
    <property type="entry name" value="TRAM"/>
    <property type="match status" value="1"/>
</dbReference>
<feature type="binding site" evidence="13">
    <location>
        <position position="25"/>
    </location>
    <ligand>
        <name>[4Fe-4S] cluster</name>
        <dbReference type="ChEBI" id="CHEBI:49883"/>
        <label>1</label>
    </ligand>
</feature>
<dbReference type="SFLD" id="SFLDS00029">
    <property type="entry name" value="Radical_SAM"/>
    <property type="match status" value="1"/>
</dbReference>
<evidence type="ECO:0000256" key="12">
    <source>
        <dbReference type="ARBA" id="ARBA00081141"/>
    </source>
</evidence>
<dbReference type="InterPro" id="IPR005839">
    <property type="entry name" value="Methylthiotransferase"/>
</dbReference>
<dbReference type="PROSITE" id="PS51918">
    <property type="entry name" value="RADICAL_SAM"/>
    <property type="match status" value="1"/>
</dbReference>
<dbReference type="InterPro" id="IPR002792">
    <property type="entry name" value="TRAM_dom"/>
</dbReference>
<evidence type="ECO:0000259" key="15">
    <source>
        <dbReference type="PROSITE" id="PS51449"/>
    </source>
</evidence>
<evidence type="ECO:0000256" key="5">
    <source>
        <dbReference type="ARBA" id="ARBA00022723"/>
    </source>
</evidence>
<dbReference type="NCBIfam" id="TIGR00089">
    <property type="entry name" value="MiaB/RimO family radical SAM methylthiotransferase"/>
    <property type="match status" value="1"/>
</dbReference>
<dbReference type="AlphaFoldDB" id="B6W7T0"/>
<comment type="function">
    <text evidence="1 13">Catalyzes the methylthiolation of N6-(dimethylallyl)adenosine (i(6)A), leading to the formation of 2-methylthio-N6-(dimethylallyl)adenosine (ms(2)i(6)A) at position 37 in tRNAs that read codons beginning with uridine.</text>
</comment>
<evidence type="ECO:0000256" key="9">
    <source>
        <dbReference type="ARBA" id="ARBA00051425"/>
    </source>
</evidence>